<dbReference type="SUPFAM" id="SSF116726">
    <property type="entry name" value="TrkA C-terminal domain-like"/>
    <property type="match status" value="2"/>
</dbReference>
<dbReference type="NCBIfam" id="NF007039">
    <property type="entry name" value="PRK09496.3-2"/>
    <property type="match status" value="1"/>
</dbReference>
<dbReference type="NCBIfam" id="NF007030">
    <property type="entry name" value="PRK09496.1-1"/>
    <property type="match status" value="1"/>
</dbReference>
<dbReference type="PROSITE" id="PS51201">
    <property type="entry name" value="RCK_N"/>
    <property type="match status" value="1"/>
</dbReference>
<dbReference type="PANTHER" id="PTHR43833">
    <property type="entry name" value="POTASSIUM CHANNEL PROTEIN 2-RELATED-RELATED"/>
    <property type="match status" value="1"/>
</dbReference>
<evidence type="ECO:0000259" key="7">
    <source>
        <dbReference type="PROSITE" id="PS51202"/>
    </source>
</evidence>
<dbReference type="PROSITE" id="PS51202">
    <property type="entry name" value="RCK_C"/>
    <property type="match status" value="2"/>
</dbReference>
<sequence>MDMVIAVMRSDESNMVGCRMAHQLYQVDKMIARIRTTEYLVRPELFSRSAIPIDFIITPEILITEYIKGIIEEPGALQVFEFENGLVHLVETRAFAGTPIVNRPIKELPEHIPDIKMRIFCLYRNGRALPVDSDTVIREGDHVYFIAKKKHITRTLNEFRRAENTYQKIFIVGGGIVGLNVAKLLEDTHDIKIIELNEDRAMELAGELNNSLVLQGNASDEDLLLEEGIDSADLFLALTESDELNVIVSILAKRLGAHKTFALVKRDVYATLAEQSDDVDMVVSPDQITVSGILSHIRKGDTMKVHSLQHGLAEALEIAVHGDENTSAVVGRRIKDIKLPEGAVVGAIVRDNDLLVGSKKLVIEQGDHVLLMLTDVSKIHQVEVLFAENV</sequence>
<dbReference type="SUPFAM" id="SSF51735">
    <property type="entry name" value="NAD(P)-binding Rossmann-fold domains"/>
    <property type="match status" value="2"/>
</dbReference>
<dbReference type="InterPro" id="IPR036721">
    <property type="entry name" value="RCK_C_sf"/>
</dbReference>
<evidence type="ECO:0000256" key="2">
    <source>
        <dbReference type="ARBA" id="ARBA00022538"/>
    </source>
</evidence>
<feature type="domain" description="RCK C-terminal" evidence="7">
    <location>
        <begin position="77"/>
        <end position="162"/>
    </location>
</feature>
<name>A0A381TNE0_9ZZZZ</name>
<dbReference type="InterPro" id="IPR006036">
    <property type="entry name" value="K_uptake_TrkA"/>
</dbReference>
<dbReference type="InterPro" id="IPR036291">
    <property type="entry name" value="NAD(P)-bd_dom_sf"/>
</dbReference>
<proteinExistence type="predicted"/>
<dbReference type="NCBIfam" id="NF007032">
    <property type="entry name" value="PRK09496.1-4"/>
    <property type="match status" value="1"/>
</dbReference>
<dbReference type="EMBL" id="UINC01004888">
    <property type="protein sequence ID" value="SVA17575.1"/>
    <property type="molecule type" value="Genomic_DNA"/>
</dbReference>
<evidence type="ECO:0000256" key="3">
    <source>
        <dbReference type="ARBA" id="ARBA00022958"/>
    </source>
</evidence>
<dbReference type="InterPro" id="IPR003148">
    <property type="entry name" value="RCK_N"/>
</dbReference>
<evidence type="ECO:0000256" key="5">
    <source>
        <dbReference type="ARBA" id="ARBA00023065"/>
    </source>
</evidence>
<dbReference type="GO" id="GO:0005886">
    <property type="term" value="C:plasma membrane"/>
    <property type="evidence" value="ECO:0007669"/>
    <property type="project" value="InterPro"/>
</dbReference>
<dbReference type="NCBIfam" id="NF007031">
    <property type="entry name" value="PRK09496.1-2"/>
    <property type="match status" value="1"/>
</dbReference>
<evidence type="ECO:0000259" key="6">
    <source>
        <dbReference type="PROSITE" id="PS51201"/>
    </source>
</evidence>
<keyword evidence="2" id="KW-0633">Potassium transport</keyword>
<evidence type="ECO:0008006" key="9">
    <source>
        <dbReference type="Google" id="ProtNLM"/>
    </source>
</evidence>
<feature type="domain" description="RCK N-terminal" evidence="6">
    <location>
        <begin position="166"/>
        <end position="283"/>
    </location>
</feature>
<accession>A0A381TNE0</accession>
<dbReference type="PANTHER" id="PTHR43833:SF5">
    <property type="entry name" value="TRK SYSTEM POTASSIUM UPTAKE PROTEIN TRKA"/>
    <property type="match status" value="1"/>
</dbReference>
<dbReference type="Pfam" id="PF02080">
    <property type="entry name" value="TrkA_C"/>
    <property type="match status" value="2"/>
</dbReference>
<evidence type="ECO:0000313" key="8">
    <source>
        <dbReference type="EMBL" id="SVA17575.1"/>
    </source>
</evidence>
<keyword evidence="3" id="KW-0630">Potassium</keyword>
<dbReference type="InterPro" id="IPR006037">
    <property type="entry name" value="RCK_C"/>
</dbReference>
<organism evidence="8">
    <name type="scientific">marine metagenome</name>
    <dbReference type="NCBI Taxonomy" id="408172"/>
    <lineage>
        <taxon>unclassified sequences</taxon>
        <taxon>metagenomes</taxon>
        <taxon>ecological metagenomes</taxon>
    </lineage>
</organism>
<feature type="domain" description="RCK C-terminal" evidence="7">
    <location>
        <begin position="303"/>
        <end position="388"/>
    </location>
</feature>
<dbReference type="Pfam" id="PF02254">
    <property type="entry name" value="TrkA_N"/>
    <property type="match status" value="1"/>
</dbReference>
<evidence type="ECO:0000256" key="1">
    <source>
        <dbReference type="ARBA" id="ARBA00022448"/>
    </source>
</evidence>
<dbReference type="InterPro" id="IPR050721">
    <property type="entry name" value="Trk_Ktr_HKT_K-transport"/>
</dbReference>
<protein>
    <recommendedName>
        <fullName evidence="9">Trk system potassium uptake protein TrkA</fullName>
    </recommendedName>
</protein>
<dbReference type="GO" id="GO:0015079">
    <property type="term" value="F:potassium ion transmembrane transporter activity"/>
    <property type="evidence" value="ECO:0007669"/>
    <property type="project" value="InterPro"/>
</dbReference>
<keyword evidence="1" id="KW-0813">Transport</keyword>
<keyword evidence="5" id="KW-0406">Ion transport</keyword>
<evidence type="ECO:0000256" key="4">
    <source>
        <dbReference type="ARBA" id="ARBA00023027"/>
    </source>
</evidence>
<dbReference type="AlphaFoldDB" id="A0A381TNE0"/>
<gene>
    <name evidence="8" type="ORF">METZ01_LOCUS70429</name>
</gene>
<dbReference type="PRINTS" id="PR00335">
    <property type="entry name" value="KUPTAKETRKA"/>
</dbReference>
<dbReference type="Gene3D" id="3.40.50.720">
    <property type="entry name" value="NAD(P)-binding Rossmann-like Domain"/>
    <property type="match status" value="2"/>
</dbReference>
<keyword evidence="4" id="KW-0520">NAD</keyword>
<dbReference type="Gene3D" id="3.30.70.1450">
    <property type="entry name" value="Regulator of K+ conductance, C-terminal domain"/>
    <property type="match status" value="2"/>
</dbReference>
<reference evidence="8" key="1">
    <citation type="submission" date="2018-05" db="EMBL/GenBank/DDBJ databases">
        <authorList>
            <person name="Lanie J.A."/>
            <person name="Ng W.-L."/>
            <person name="Kazmierczak K.M."/>
            <person name="Andrzejewski T.M."/>
            <person name="Davidsen T.M."/>
            <person name="Wayne K.J."/>
            <person name="Tettelin H."/>
            <person name="Glass J.I."/>
            <person name="Rusch D."/>
            <person name="Podicherti R."/>
            <person name="Tsui H.-C.T."/>
            <person name="Winkler M.E."/>
        </authorList>
    </citation>
    <scope>NUCLEOTIDE SEQUENCE</scope>
</reference>